<evidence type="ECO:0000256" key="1">
    <source>
        <dbReference type="ARBA" id="ARBA00004613"/>
    </source>
</evidence>
<dbReference type="InterPro" id="IPR036896">
    <property type="entry name" value="Avidin-like_sf"/>
</dbReference>
<keyword evidence="2" id="KW-0964">Secreted</keyword>
<keyword evidence="3 4" id="KW-0732">Signal</keyword>
<evidence type="ECO:0000256" key="4">
    <source>
        <dbReference type="SAM" id="SignalP"/>
    </source>
</evidence>
<dbReference type="EMBL" id="GDJX01021297">
    <property type="protein sequence ID" value="JAT46639.1"/>
    <property type="molecule type" value="Transcribed_RNA"/>
</dbReference>
<dbReference type="GO" id="GO:0009374">
    <property type="term" value="F:biotin binding"/>
    <property type="evidence" value="ECO:0007669"/>
    <property type="project" value="InterPro"/>
</dbReference>
<dbReference type="InterPro" id="IPR005468">
    <property type="entry name" value="Avidin/str"/>
</dbReference>
<evidence type="ECO:0000256" key="2">
    <source>
        <dbReference type="ARBA" id="ARBA00022525"/>
    </source>
</evidence>
<dbReference type="Pfam" id="PF01382">
    <property type="entry name" value="Avidin"/>
    <property type="match status" value="1"/>
</dbReference>
<feature type="chain" id="PRO_5008899736" evidence="4">
    <location>
        <begin position="19"/>
        <end position="133"/>
    </location>
</feature>
<dbReference type="AlphaFoldDB" id="A0A1D1XW87"/>
<evidence type="ECO:0000256" key="3">
    <source>
        <dbReference type="ARBA" id="ARBA00022729"/>
    </source>
</evidence>
<reference evidence="5" key="1">
    <citation type="submission" date="2015-07" db="EMBL/GenBank/DDBJ databases">
        <title>Transcriptome Assembly of Anthurium amnicola.</title>
        <authorList>
            <person name="Suzuki J."/>
        </authorList>
    </citation>
    <scope>NUCLEOTIDE SEQUENCE</scope>
</reference>
<accession>A0A1D1XW87</accession>
<dbReference type="PROSITE" id="PS51326">
    <property type="entry name" value="AVIDIN_2"/>
    <property type="match status" value="1"/>
</dbReference>
<dbReference type="GO" id="GO:0005576">
    <property type="term" value="C:extracellular region"/>
    <property type="evidence" value="ECO:0007669"/>
    <property type="project" value="UniProtKB-SubCell"/>
</dbReference>
<organism evidence="5">
    <name type="scientific">Anthurium amnicola</name>
    <dbReference type="NCBI Taxonomy" id="1678845"/>
    <lineage>
        <taxon>Eukaryota</taxon>
        <taxon>Viridiplantae</taxon>
        <taxon>Streptophyta</taxon>
        <taxon>Embryophyta</taxon>
        <taxon>Tracheophyta</taxon>
        <taxon>Spermatophyta</taxon>
        <taxon>Magnoliopsida</taxon>
        <taxon>Liliopsida</taxon>
        <taxon>Araceae</taxon>
        <taxon>Pothoideae</taxon>
        <taxon>Potheae</taxon>
        <taxon>Anthurium</taxon>
    </lineage>
</organism>
<gene>
    <name evidence="5" type="primary">AVR4</name>
    <name evidence="5" type="ORF">g.78804</name>
</gene>
<dbReference type="PANTHER" id="PTHR34399">
    <property type="entry name" value="AVIDIN-RELATED"/>
    <property type="match status" value="1"/>
</dbReference>
<protein>
    <submittedName>
        <fullName evidence="5">Avidin-related protein 4/5</fullName>
    </submittedName>
</protein>
<dbReference type="PANTHER" id="PTHR34399:SF3">
    <property type="entry name" value="AVID PROTEIN-RELATED"/>
    <property type="match status" value="1"/>
</dbReference>
<comment type="subcellular location">
    <subcellularLocation>
        <location evidence="1">Secreted</location>
    </subcellularLocation>
</comment>
<feature type="signal peptide" evidence="4">
    <location>
        <begin position="1"/>
        <end position="18"/>
    </location>
</feature>
<evidence type="ECO:0000313" key="5">
    <source>
        <dbReference type="EMBL" id="JAT46639.1"/>
    </source>
</evidence>
<dbReference type="SUPFAM" id="SSF50876">
    <property type="entry name" value="Avidin/streptavidin"/>
    <property type="match status" value="1"/>
</dbReference>
<dbReference type="Gene3D" id="2.40.128.30">
    <property type="entry name" value="Avidin-like"/>
    <property type="match status" value="1"/>
</dbReference>
<feature type="non-terminal residue" evidence="5">
    <location>
        <position position="1"/>
    </location>
</feature>
<sequence>LLLLLTALTGLSHYSIEATNCTDWVGKWKNQLGSTLNIEHINPYTGALDGTYTNYARPSKFPVVGWINSFGKVPVLTFAANWEEYGGVTAWTGYCNVTSAGVPTLTTLWHYARTTSKYRWDHIITNSDVFTPM</sequence>
<dbReference type="InterPro" id="IPR051764">
    <property type="entry name" value="Avidin/Streptavidin-rel"/>
</dbReference>
<proteinExistence type="predicted"/>
<name>A0A1D1XW87_9ARAE</name>